<sequence>MYAVCVTFHIRPDAFDKFLRRMHQQADDSLSKEEGCHRFDVCHDGGLSSAIFLYELYEDRRAFELHSESEHFLAFDAEVSGWTLKKEVSTFENVRPGGP</sequence>
<dbReference type="PROSITE" id="PS51725">
    <property type="entry name" value="ABM"/>
    <property type="match status" value="1"/>
</dbReference>
<dbReference type="PANTHER" id="PTHR33336:SF1">
    <property type="entry name" value="(4S)-4-HYDROXY-5-PHOSPHONOOXYPENTANE-2,3-DIONE ISOMERASE"/>
    <property type="match status" value="1"/>
</dbReference>
<dbReference type="Pfam" id="PF03992">
    <property type="entry name" value="ABM"/>
    <property type="match status" value="1"/>
</dbReference>
<dbReference type="AlphaFoldDB" id="A0A238J0N3"/>
<dbReference type="InterPro" id="IPR011008">
    <property type="entry name" value="Dimeric_a/b-barrel"/>
</dbReference>
<dbReference type="GO" id="GO:0005829">
    <property type="term" value="C:cytosol"/>
    <property type="evidence" value="ECO:0007669"/>
    <property type="project" value="TreeGrafter"/>
</dbReference>
<dbReference type="Proteomes" id="UP000201838">
    <property type="component" value="Unassembled WGS sequence"/>
</dbReference>
<dbReference type="OrthoDB" id="9812754at2"/>
<dbReference type="EMBL" id="FXXQ01000004">
    <property type="protein sequence ID" value="SMX23464.1"/>
    <property type="molecule type" value="Genomic_DNA"/>
</dbReference>
<gene>
    <name evidence="2" type="primary">lsrG</name>
    <name evidence="2" type="ORF">BOA8489_01571</name>
</gene>
<reference evidence="2 3" key="1">
    <citation type="submission" date="2017-05" db="EMBL/GenBank/DDBJ databases">
        <authorList>
            <person name="Song R."/>
            <person name="Chenine A.L."/>
            <person name="Ruprecht R.M."/>
        </authorList>
    </citation>
    <scope>NUCLEOTIDE SEQUENCE [LARGE SCALE GENOMIC DNA]</scope>
    <source>
        <strain evidence="2 3">CECT 8489</strain>
    </source>
</reference>
<protein>
    <submittedName>
        <fullName evidence="2">Autoinducer 2-degrading protein LsrG</fullName>
    </submittedName>
</protein>
<dbReference type="SUPFAM" id="SSF54909">
    <property type="entry name" value="Dimeric alpha+beta barrel"/>
    <property type="match status" value="1"/>
</dbReference>
<evidence type="ECO:0000313" key="2">
    <source>
        <dbReference type="EMBL" id="SMX23464.1"/>
    </source>
</evidence>
<dbReference type="GO" id="GO:0016491">
    <property type="term" value="F:oxidoreductase activity"/>
    <property type="evidence" value="ECO:0007669"/>
    <property type="project" value="TreeGrafter"/>
</dbReference>
<proteinExistence type="predicted"/>
<dbReference type="InterPro" id="IPR050744">
    <property type="entry name" value="AI-2_Isomerase_LsrG"/>
</dbReference>
<evidence type="ECO:0000259" key="1">
    <source>
        <dbReference type="PROSITE" id="PS51725"/>
    </source>
</evidence>
<feature type="domain" description="ABM" evidence="1">
    <location>
        <begin position="2"/>
        <end position="91"/>
    </location>
</feature>
<dbReference type="InterPro" id="IPR007138">
    <property type="entry name" value="ABM_dom"/>
</dbReference>
<name>A0A238J0N3_9RHOB</name>
<dbReference type="Gene3D" id="3.30.70.100">
    <property type="match status" value="1"/>
</dbReference>
<dbReference type="RefSeq" id="WP_093973445.1">
    <property type="nucleotide sequence ID" value="NZ_FXXQ01000004.1"/>
</dbReference>
<accession>A0A238J0N3</accession>
<evidence type="ECO:0000313" key="3">
    <source>
        <dbReference type="Proteomes" id="UP000201838"/>
    </source>
</evidence>
<keyword evidence="3" id="KW-1185">Reference proteome</keyword>
<dbReference type="PANTHER" id="PTHR33336">
    <property type="entry name" value="QUINOL MONOOXYGENASE YGIN-RELATED"/>
    <property type="match status" value="1"/>
</dbReference>
<organism evidence="2 3">
    <name type="scientific">Boseongicola aestuarii</name>
    <dbReference type="NCBI Taxonomy" id="1470561"/>
    <lineage>
        <taxon>Bacteria</taxon>
        <taxon>Pseudomonadati</taxon>
        <taxon>Pseudomonadota</taxon>
        <taxon>Alphaproteobacteria</taxon>
        <taxon>Rhodobacterales</taxon>
        <taxon>Paracoccaceae</taxon>
        <taxon>Boseongicola</taxon>
    </lineage>
</organism>